<dbReference type="PROSITE" id="PS00122">
    <property type="entry name" value="CARBOXYLESTERASE_B_1"/>
    <property type="match status" value="1"/>
</dbReference>
<name>A0AAF3FL32_9BILA</name>
<keyword evidence="6" id="KW-1185">Reference proteome</keyword>
<evidence type="ECO:0000256" key="3">
    <source>
        <dbReference type="ARBA" id="ARBA00022801"/>
    </source>
</evidence>
<dbReference type="Gene3D" id="3.40.50.1820">
    <property type="entry name" value="alpha/beta hydrolase"/>
    <property type="match status" value="2"/>
</dbReference>
<evidence type="ECO:0000313" key="7">
    <source>
        <dbReference type="WBParaSite" id="MBELARI_LOCUS6778"/>
    </source>
</evidence>
<dbReference type="Pfam" id="PF00135">
    <property type="entry name" value="COesterase"/>
    <property type="match status" value="1"/>
</dbReference>
<dbReference type="InterPro" id="IPR019819">
    <property type="entry name" value="Carboxylesterase_B_CS"/>
</dbReference>
<organism evidence="6 7">
    <name type="scientific">Mesorhabditis belari</name>
    <dbReference type="NCBI Taxonomy" id="2138241"/>
    <lineage>
        <taxon>Eukaryota</taxon>
        <taxon>Metazoa</taxon>
        <taxon>Ecdysozoa</taxon>
        <taxon>Nematoda</taxon>
        <taxon>Chromadorea</taxon>
        <taxon>Rhabditida</taxon>
        <taxon>Rhabditina</taxon>
        <taxon>Rhabditomorpha</taxon>
        <taxon>Rhabditoidea</taxon>
        <taxon>Rhabditidae</taxon>
        <taxon>Mesorhabditinae</taxon>
        <taxon>Mesorhabditis</taxon>
    </lineage>
</organism>
<evidence type="ECO:0000256" key="2">
    <source>
        <dbReference type="ARBA" id="ARBA00022487"/>
    </source>
</evidence>
<sequence>MKDQLFIVFTCFFVCNYTQNVTIKTPMGTVTGFRVDLGNDKLIYGKADIFLGIPFAEPPLGNLRFQKPQPLISYPNGHVDATQYKPACTQPLDPFWCRIQSEDCLYLNVFTPNATTTDRYPVMVWIHGGGLQAGCGNQWTYLGATRNLVSRGVVVVVIQYRLGVPGFFTTNTADFPPNRGLLDQLETLKWVQRNIAFFGGDANLVTIFGQSSGGSSVNAHLYSPLSKGLFHRAIMESGALYLHTDSQAAYSTASENVAEKAYVSEAFDSPGEAEIVKRLNGYRPVPHSAEVFYLWFGWADSRFDIIYDKGKTTKFDLQLADTLGTWWTNFAKFGQPTQDNLWKTMTLKPESEFLRIDSPENGGMTMVSGYLDRDFRVFQQQLRHYDEPTDSKGKTTPFFYFTYFTIFCRIYLEN</sequence>
<keyword evidence="3 4" id="KW-0378">Hydrolase</keyword>
<proteinExistence type="inferred from homology"/>
<dbReference type="InterPro" id="IPR029058">
    <property type="entry name" value="AB_hydrolase_fold"/>
</dbReference>
<dbReference type="SUPFAM" id="SSF53474">
    <property type="entry name" value="alpha/beta-Hydrolases"/>
    <property type="match status" value="1"/>
</dbReference>
<evidence type="ECO:0000256" key="1">
    <source>
        <dbReference type="ARBA" id="ARBA00005964"/>
    </source>
</evidence>
<dbReference type="InterPro" id="IPR002018">
    <property type="entry name" value="CarbesteraseB"/>
</dbReference>
<evidence type="ECO:0000256" key="4">
    <source>
        <dbReference type="RuleBase" id="RU361235"/>
    </source>
</evidence>
<dbReference type="WBParaSite" id="MBELARI_LOCUS6778">
    <property type="protein sequence ID" value="MBELARI_LOCUS6778"/>
    <property type="gene ID" value="MBELARI_LOCUS6778"/>
</dbReference>
<reference evidence="7" key="1">
    <citation type="submission" date="2024-02" db="UniProtKB">
        <authorList>
            <consortium name="WormBaseParasite"/>
        </authorList>
    </citation>
    <scope>IDENTIFICATION</scope>
</reference>
<comment type="similarity">
    <text evidence="1 4">Belongs to the type-B carboxylesterase/lipase family.</text>
</comment>
<dbReference type="AlphaFoldDB" id="A0AAF3FL32"/>
<evidence type="ECO:0000259" key="5">
    <source>
        <dbReference type="Pfam" id="PF00135"/>
    </source>
</evidence>
<keyword evidence="2" id="KW-0719">Serine esterase</keyword>
<dbReference type="InterPro" id="IPR050309">
    <property type="entry name" value="Type-B_Carboxylest/Lipase"/>
</dbReference>
<dbReference type="GO" id="GO:0052689">
    <property type="term" value="F:carboxylic ester hydrolase activity"/>
    <property type="evidence" value="ECO:0007669"/>
    <property type="project" value="UniProtKB-KW"/>
</dbReference>
<feature type="domain" description="Carboxylesterase type B" evidence="5">
    <location>
        <begin position="21"/>
        <end position="263"/>
    </location>
</feature>
<dbReference type="PANTHER" id="PTHR11559">
    <property type="entry name" value="CARBOXYLESTERASE"/>
    <property type="match status" value="1"/>
</dbReference>
<protein>
    <recommendedName>
        <fullName evidence="4">Carboxylic ester hydrolase</fullName>
        <ecNumber evidence="4">3.1.1.-</ecNumber>
    </recommendedName>
</protein>
<evidence type="ECO:0000313" key="6">
    <source>
        <dbReference type="Proteomes" id="UP000887575"/>
    </source>
</evidence>
<accession>A0AAF3FL32</accession>
<dbReference type="EC" id="3.1.1.-" evidence="4"/>
<dbReference type="Proteomes" id="UP000887575">
    <property type="component" value="Unassembled WGS sequence"/>
</dbReference>
<dbReference type="PROSITE" id="PS00941">
    <property type="entry name" value="CARBOXYLESTERASE_B_2"/>
    <property type="match status" value="1"/>
</dbReference>
<dbReference type="InterPro" id="IPR019826">
    <property type="entry name" value="Carboxylesterase_B_AS"/>
</dbReference>